<dbReference type="Proteomes" id="UP000036681">
    <property type="component" value="Unplaced"/>
</dbReference>
<organism evidence="2 3">
    <name type="scientific">Ascaris lumbricoides</name>
    <name type="common">Giant roundworm</name>
    <dbReference type="NCBI Taxonomy" id="6252"/>
    <lineage>
        <taxon>Eukaryota</taxon>
        <taxon>Metazoa</taxon>
        <taxon>Ecdysozoa</taxon>
        <taxon>Nematoda</taxon>
        <taxon>Chromadorea</taxon>
        <taxon>Rhabditida</taxon>
        <taxon>Spirurina</taxon>
        <taxon>Ascaridomorpha</taxon>
        <taxon>Ascaridoidea</taxon>
        <taxon>Ascarididae</taxon>
        <taxon>Ascaris</taxon>
    </lineage>
</organism>
<evidence type="ECO:0000313" key="3">
    <source>
        <dbReference type="WBParaSite" id="ALUE_0000375101-mRNA-1"/>
    </source>
</evidence>
<dbReference type="WBParaSite" id="ALUE_0000375101-mRNA-1">
    <property type="protein sequence ID" value="ALUE_0000375101-mRNA-1"/>
    <property type="gene ID" value="ALUE_0000375101"/>
</dbReference>
<name>A0A0M3HPE8_ASCLU</name>
<feature type="transmembrane region" description="Helical" evidence="1">
    <location>
        <begin position="12"/>
        <end position="33"/>
    </location>
</feature>
<protein>
    <submittedName>
        <fullName evidence="3">Secreted protein</fullName>
    </submittedName>
</protein>
<sequence length="110" mass="12149">MSGEGWTVGRPMSFQVALLVIMVSDALSAWKLIGWSSTVTIAKCRYSVQMILETVKIESDRARLLCSGGEACCFQRRLLLEWHLVPSQNPSLCPTFYTRSSGAGDNCSQD</sequence>
<dbReference type="AlphaFoldDB" id="A0A0M3HPE8"/>
<accession>A0A0M3HPE8</accession>
<evidence type="ECO:0000256" key="1">
    <source>
        <dbReference type="SAM" id="Phobius"/>
    </source>
</evidence>
<keyword evidence="2" id="KW-1185">Reference proteome</keyword>
<evidence type="ECO:0000313" key="2">
    <source>
        <dbReference type="Proteomes" id="UP000036681"/>
    </source>
</evidence>
<keyword evidence="1" id="KW-0472">Membrane</keyword>
<proteinExistence type="predicted"/>
<reference evidence="3" key="1">
    <citation type="submission" date="2017-02" db="UniProtKB">
        <authorList>
            <consortium name="WormBaseParasite"/>
        </authorList>
    </citation>
    <scope>IDENTIFICATION</scope>
</reference>
<keyword evidence="1" id="KW-0812">Transmembrane</keyword>
<keyword evidence="1" id="KW-1133">Transmembrane helix</keyword>